<proteinExistence type="inferred from homology"/>
<comment type="similarity">
    <text evidence="4">Belongs to the methyl-accepting chemotaxis (MCP) protein family.</text>
</comment>
<evidence type="ECO:0000256" key="1">
    <source>
        <dbReference type="ARBA" id="ARBA00022692"/>
    </source>
</evidence>
<evidence type="ECO:0000256" key="7">
    <source>
        <dbReference type="SAM" id="Phobius"/>
    </source>
</evidence>
<protein>
    <submittedName>
        <fullName evidence="10">Methyl-accepting chemotaxis protein 4</fullName>
    </submittedName>
</protein>
<reference evidence="10 11" key="1">
    <citation type="submission" date="2018-06" db="EMBL/GenBank/DDBJ databases">
        <authorList>
            <consortium name="Pathogen Informatics"/>
            <person name="Doyle S."/>
        </authorList>
    </citation>
    <scope>NUCLEOTIDE SEQUENCE [LARGE SCALE GENOMIC DNA]</scope>
    <source>
        <strain evidence="10 11">NCTC11820</strain>
    </source>
</reference>
<dbReference type="RefSeq" id="WP_013189421.1">
    <property type="nucleotide sequence ID" value="NZ_CAMYEK010000015.1"/>
</dbReference>
<dbReference type="PANTHER" id="PTHR32089:SF112">
    <property type="entry name" value="LYSOZYME-LIKE PROTEIN-RELATED"/>
    <property type="match status" value="1"/>
</dbReference>
<dbReference type="PROSITE" id="PS50111">
    <property type="entry name" value="CHEMOTAXIS_TRANSDUC_2"/>
    <property type="match status" value="1"/>
</dbReference>
<evidence type="ECO:0000259" key="9">
    <source>
        <dbReference type="PROSITE" id="PS50885"/>
    </source>
</evidence>
<evidence type="ECO:0000256" key="4">
    <source>
        <dbReference type="ARBA" id="ARBA00029447"/>
    </source>
</evidence>
<feature type="domain" description="HAMP" evidence="9">
    <location>
        <begin position="240"/>
        <end position="292"/>
    </location>
</feature>
<keyword evidence="7" id="KW-0472">Membrane</keyword>
<feature type="transmembrane region" description="Helical" evidence="7">
    <location>
        <begin position="214"/>
        <end position="236"/>
    </location>
</feature>
<organism evidence="10 11">
    <name type="scientific">Mobiluncus curtisii</name>
    <dbReference type="NCBI Taxonomy" id="2051"/>
    <lineage>
        <taxon>Bacteria</taxon>
        <taxon>Bacillati</taxon>
        <taxon>Actinomycetota</taxon>
        <taxon>Actinomycetes</taxon>
        <taxon>Actinomycetales</taxon>
        <taxon>Actinomycetaceae</taxon>
        <taxon>Mobiluncus</taxon>
    </lineage>
</organism>
<dbReference type="InterPro" id="IPR004090">
    <property type="entry name" value="Chemotax_Me-accpt_rcpt"/>
</dbReference>
<dbReference type="InterPro" id="IPR003660">
    <property type="entry name" value="HAMP_dom"/>
</dbReference>
<dbReference type="GeneID" id="55565602"/>
<dbReference type="SUPFAM" id="SSF58104">
    <property type="entry name" value="Methyl-accepting chemotaxis protein (MCP) signaling domain"/>
    <property type="match status" value="1"/>
</dbReference>
<keyword evidence="2 7" id="KW-1133">Transmembrane helix</keyword>
<name>A0A2X3AP72_9ACTO</name>
<dbReference type="InterPro" id="IPR004089">
    <property type="entry name" value="MCPsignal_dom"/>
</dbReference>
<keyword evidence="1 7" id="KW-0812">Transmembrane</keyword>
<dbReference type="PRINTS" id="PR00260">
    <property type="entry name" value="CHEMTRNSDUCR"/>
</dbReference>
<feature type="compositionally biased region" description="Polar residues" evidence="6">
    <location>
        <begin position="19"/>
        <end position="29"/>
    </location>
</feature>
<dbReference type="SMART" id="SM00283">
    <property type="entry name" value="MA"/>
    <property type="match status" value="1"/>
</dbReference>
<evidence type="ECO:0000256" key="6">
    <source>
        <dbReference type="SAM" id="MobiDB-lite"/>
    </source>
</evidence>
<feature type="domain" description="Methyl-accepting transducer" evidence="8">
    <location>
        <begin position="297"/>
        <end position="533"/>
    </location>
</feature>
<dbReference type="GO" id="GO:0006935">
    <property type="term" value="P:chemotaxis"/>
    <property type="evidence" value="ECO:0007669"/>
    <property type="project" value="InterPro"/>
</dbReference>
<evidence type="ECO:0000313" key="11">
    <source>
        <dbReference type="Proteomes" id="UP000250245"/>
    </source>
</evidence>
<dbReference type="Gene3D" id="1.10.287.950">
    <property type="entry name" value="Methyl-accepting chemotaxis protein"/>
    <property type="match status" value="1"/>
</dbReference>
<evidence type="ECO:0000256" key="2">
    <source>
        <dbReference type="ARBA" id="ARBA00022989"/>
    </source>
</evidence>
<evidence type="ECO:0000313" key="10">
    <source>
        <dbReference type="EMBL" id="SQB64749.1"/>
    </source>
</evidence>
<evidence type="ECO:0000256" key="5">
    <source>
        <dbReference type="PROSITE-ProRule" id="PRU00284"/>
    </source>
</evidence>
<dbReference type="AlphaFoldDB" id="A0A2X3AP72"/>
<keyword evidence="3 5" id="KW-0807">Transducer</keyword>
<sequence length="556" mass="59792">MESQETVNTKVPLDAVVSASPQVNNSPTDRQNRRSSFRKEFLTVALRGIVAMLVILLMSAAISVLYDGKVNTSMELSSVSVNLNVMHAEVKQVTKYQLAAANDLEAGRSPQESQANSETAAQKVTEYLDEFKKLSQSSQIDAQIDKVGALQSENIKIGKDIVNQLQADKDRDVSGLKAALLENLDSSEREISTLGDLLHKERADAQETAVSTTWLTVLSQLVMVVIIAVLVVILTARLRKRMSASTDSMQHALQAMAKRDLTVTAVSHTDDEISDMVNSLNASQIRLREIFGKAHQTAVTVAQQASYVESLTSKAAQVVGEKNLQAHAVGGAAEQVSFNVQTVAAGAEEMGSAIREISSNAIEAAKVAQEATKIADSTRKTVEELSVSSREIDDVVRTITEIAGQTNLLALNATIEAARAGDSGKGFAVVAGEVKDLASETAKDAEEITHKIQKIQADTESAVEAIRRISEIVNEINDYQTTIAAAVEEQTTVTNDMSRSISEAATGSSDIAAKINEYAESAANAQQPIQELANTSLRMKQAGEGLKSQLEQFKYE</sequence>
<dbReference type="Proteomes" id="UP000250245">
    <property type="component" value="Unassembled WGS sequence"/>
</dbReference>
<feature type="region of interest" description="Disordered" evidence="6">
    <location>
        <begin position="1"/>
        <end position="34"/>
    </location>
</feature>
<evidence type="ECO:0000259" key="8">
    <source>
        <dbReference type="PROSITE" id="PS50111"/>
    </source>
</evidence>
<feature type="transmembrane region" description="Helical" evidence="7">
    <location>
        <begin position="41"/>
        <end position="66"/>
    </location>
</feature>
<accession>A0A2X3AP72</accession>
<dbReference type="OMA" id="SMIERDH"/>
<gene>
    <name evidence="10" type="primary">mcp4_4</name>
    <name evidence="10" type="ORF">NCTC11820_01103</name>
</gene>
<dbReference type="Pfam" id="PF00015">
    <property type="entry name" value="MCPsignal"/>
    <property type="match status" value="1"/>
</dbReference>
<dbReference type="EMBL" id="UASJ01000001">
    <property type="protein sequence ID" value="SQB64749.1"/>
    <property type="molecule type" value="Genomic_DNA"/>
</dbReference>
<dbReference type="GO" id="GO:0004888">
    <property type="term" value="F:transmembrane signaling receptor activity"/>
    <property type="evidence" value="ECO:0007669"/>
    <property type="project" value="InterPro"/>
</dbReference>
<dbReference type="PROSITE" id="PS50885">
    <property type="entry name" value="HAMP"/>
    <property type="match status" value="1"/>
</dbReference>
<evidence type="ECO:0000256" key="3">
    <source>
        <dbReference type="ARBA" id="ARBA00023224"/>
    </source>
</evidence>
<dbReference type="GO" id="GO:0016020">
    <property type="term" value="C:membrane"/>
    <property type="evidence" value="ECO:0007669"/>
    <property type="project" value="InterPro"/>
</dbReference>
<dbReference type="PANTHER" id="PTHR32089">
    <property type="entry name" value="METHYL-ACCEPTING CHEMOTAXIS PROTEIN MCPB"/>
    <property type="match status" value="1"/>
</dbReference>
<dbReference type="GO" id="GO:0007165">
    <property type="term" value="P:signal transduction"/>
    <property type="evidence" value="ECO:0007669"/>
    <property type="project" value="UniProtKB-KW"/>
</dbReference>